<dbReference type="OrthoDB" id="5509391at2"/>
<evidence type="ECO:0000313" key="7">
    <source>
        <dbReference type="EMBL" id="OJH35396.1"/>
    </source>
</evidence>
<evidence type="ECO:0000256" key="5">
    <source>
        <dbReference type="SAM" id="MobiDB-lite"/>
    </source>
</evidence>
<comment type="caution">
    <text evidence="7">The sequence shown here is derived from an EMBL/GenBank/DDBJ whole genome shotgun (WGS) entry which is preliminary data.</text>
</comment>
<dbReference type="RefSeq" id="WP_071903495.1">
    <property type="nucleotide sequence ID" value="NZ_MPIN01000014.1"/>
</dbReference>
<keyword evidence="2 6" id="KW-0812">Transmembrane</keyword>
<evidence type="ECO:0000256" key="6">
    <source>
        <dbReference type="SAM" id="Phobius"/>
    </source>
</evidence>
<feature type="compositionally biased region" description="Pro residues" evidence="5">
    <location>
        <begin position="76"/>
        <end position="96"/>
    </location>
</feature>
<evidence type="ECO:0000256" key="1">
    <source>
        <dbReference type="ARBA" id="ARBA00004167"/>
    </source>
</evidence>
<dbReference type="EMBL" id="MPIN01000014">
    <property type="protein sequence ID" value="OJH35396.1"/>
    <property type="molecule type" value="Genomic_DNA"/>
</dbReference>
<organism evidence="7 8">
    <name type="scientific">Cystobacter ferrugineus</name>
    <dbReference type="NCBI Taxonomy" id="83449"/>
    <lineage>
        <taxon>Bacteria</taxon>
        <taxon>Pseudomonadati</taxon>
        <taxon>Myxococcota</taxon>
        <taxon>Myxococcia</taxon>
        <taxon>Myxococcales</taxon>
        <taxon>Cystobacterineae</taxon>
        <taxon>Archangiaceae</taxon>
        <taxon>Cystobacter</taxon>
    </lineage>
</organism>
<name>A0A1L9AZJ4_9BACT</name>
<evidence type="ECO:0000256" key="4">
    <source>
        <dbReference type="ARBA" id="ARBA00023136"/>
    </source>
</evidence>
<protein>
    <submittedName>
        <fullName evidence="7">Energy transducer TonB</fullName>
    </submittedName>
</protein>
<dbReference type="NCBIfam" id="TIGR01352">
    <property type="entry name" value="tonB_Cterm"/>
    <property type="match status" value="1"/>
</dbReference>
<dbReference type="Gene3D" id="3.30.1150.10">
    <property type="match status" value="1"/>
</dbReference>
<dbReference type="GO" id="GO:0016020">
    <property type="term" value="C:membrane"/>
    <property type="evidence" value="ECO:0007669"/>
    <property type="project" value="UniProtKB-SubCell"/>
</dbReference>
<keyword evidence="3 6" id="KW-1133">Transmembrane helix</keyword>
<keyword evidence="4 6" id="KW-0472">Membrane</keyword>
<dbReference type="Pfam" id="PF13103">
    <property type="entry name" value="TonB_2"/>
    <property type="match status" value="1"/>
</dbReference>
<sequence>MHPAVNQSLLASRPSRVSRFVGFSLAGHALVLVAVGVYTTWFQAPPMKLEQTPIRATLVRLGKPRDEKLLPRKEQPPPPPPKKVEAPPSPTPPPPEPPKEAVAIPSLKPEPAPKPAPQRGENQGENRRDRLFGAFDKLAKPSKQEEEPEGAEDGDPNGDAAKAEGERYFGLISSQVRRHYNVADTIPDNERLMLKAQVAMRLGRTGEVLEARLARASGNTLFDSAVLSAVKKASPFSPPPDPLRDMLQKSGIVLEFSP</sequence>
<proteinExistence type="predicted"/>
<reference evidence="7 8" key="2">
    <citation type="submission" date="2016-12" db="EMBL/GenBank/DDBJ databases">
        <title>Draft Genome Sequence of Cystobacter ferrugineus Strain Cbfe23.</title>
        <authorList>
            <person name="Akbar S."/>
            <person name="Dowd S.E."/>
            <person name="Stevens D.C."/>
        </authorList>
    </citation>
    <scope>NUCLEOTIDE SEQUENCE [LARGE SCALE GENOMIC DNA]</scope>
    <source>
        <strain evidence="7 8">Cbfe23</strain>
    </source>
</reference>
<dbReference type="AlphaFoldDB" id="A0A1L9AZJ4"/>
<accession>A0A1L9AZJ4</accession>
<keyword evidence="8" id="KW-1185">Reference proteome</keyword>
<evidence type="ECO:0000256" key="2">
    <source>
        <dbReference type="ARBA" id="ARBA00022692"/>
    </source>
</evidence>
<dbReference type="SUPFAM" id="SSF74653">
    <property type="entry name" value="TolA/TonB C-terminal domain"/>
    <property type="match status" value="1"/>
</dbReference>
<evidence type="ECO:0000256" key="3">
    <source>
        <dbReference type="ARBA" id="ARBA00022989"/>
    </source>
</evidence>
<gene>
    <name evidence="7" type="ORF">BON30_38295</name>
</gene>
<feature type="compositionally biased region" description="Basic and acidic residues" evidence="5">
    <location>
        <begin position="122"/>
        <end position="145"/>
    </location>
</feature>
<feature type="transmembrane region" description="Helical" evidence="6">
    <location>
        <begin position="20"/>
        <end position="41"/>
    </location>
</feature>
<feature type="compositionally biased region" description="Basic and acidic residues" evidence="5">
    <location>
        <begin position="63"/>
        <end position="75"/>
    </location>
</feature>
<evidence type="ECO:0000313" key="8">
    <source>
        <dbReference type="Proteomes" id="UP000182229"/>
    </source>
</evidence>
<dbReference type="InterPro" id="IPR006260">
    <property type="entry name" value="TonB/TolA_C"/>
</dbReference>
<dbReference type="STRING" id="83449.BON30_38295"/>
<feature type="compositionally biased region" description="Acidic residues" evidence="5">
    <location>
        <begin position="146"/>
        <end position="156"/>
    </location>
</feature>
<dbReference type="Proteomes" id="UP000182229">
    <property type="component" value="Unassembled WGS sequence"/>
</dbReference>
<feature type="region of interest" description="Disordered" evidence="5">
    <location>
        <begin position="61"/>
        <end position="163"/>
    </location>
</feature>
<comment type="subcellular location">
    <subcellularLocation>
        <location evidence="1">Membrane</location>
        <topology evidence="1">Single-pass membrane protein</topology>
    </subcellularLocation>
</comment>
<reference evidence="8" key="1">
    <citation type="submission" date="2016-11" db="EMBL/GenBank/DDBJ databases">
        <authorList>
            <person name="Shukria A."/>
            <person name="Stevens D.C."/>
        </authorList>
    </citation>
    <scope>NUCLEOTIDE SEQUENCE [LARGE SCALE GENOMIC DNA]</scope>
    <source>
        <strain evidence="8">Cbfe23</strain>
    </source>
</reference>